<dbReference type="EMBL" id="JGDB01000196">
    <property type="protein sequence ID" value="EXY90174.1"/>
    <property type="molecule type" value="Genomic_DNA"/>
</dbReference>
<evidence type="ECO:0000313" key="2">
    <source>
        <dbReference type="Proteomes" id="UP000020773"/>
    </source>
</evidence>
<protein>
    <submittedName>
        <fullName evidence="1">Uncharacterized protein</fullName>
    </submittedName>
</protein>
<dbReference type="PATRIC" id="fig|1339316.3.peg.3026"/>
<sequence>METELLFGRDEGSVPTGQSLYFARTEALIEKSIMLNTNI</sequence>
<name>A0A015U0J8_BACFG</name>
<comment type="caution">
    <text evidence="1">The sequence shown here is derived from an EMBL/GenBank/DDBJ whole genome shotgun (WGS) entry which is preliminary data.</text>
</comment>
<organism evidence="1 2">
    <name type="scientific">Bacteroides fragilis str. 3998T(B)3</name>
    <dbReference type="NCBI Taxonomy" id="1339316"/>
    <lineage>
        <taxon>Bacteria</taxon>
        <taxon>Pseudomonadati</taxon>
        <taxon>Bacteroidota</taxon>
        <taxon>Bacteroidia</taxon>
        <taxon>Bacteroidales</taxon>
        <taxon>Bacteroidaceae</taxon>
        <taxon>Bacteroides</taxon>
    </lineage>
</organism>
<accession>A0A015U0J8</accession>
<dbReference type="Proteomes" id="UP000020773">
    <property type="component" value="Unassembled WGS sequence"/>
</dbReference>
<gene>
    <name evidence="1" type="ORF">M125_3184</name>
</gene>
<evidence type="ECO:0000313" key="1">
    <source>
        <dbReference type="EMBL" id="EXY90174.1"/>
    </source>
</evidence>
<reference evidence="1 2" key="1">
    <citation type="submission" date="2014-02" db="EMBL/GenBank/DDBJ databases">
        <authorList>
            <person name="Sears C."/>
            <person name="Carroll K."/>
            <person name="Sack B.R."/>
            <person name="Qadri F."/>
            <person name="Myers L.L."/>
            <person name="Chung G.-T."/>
            <person name="Escheverria P."/>
            <person name="Fraser C.M."/>
            <person name="Sadzewicz L."/>
            <person name="Shefchek K.A."/>
            <person name="Tallon L."/>
            <person name="Das S.P."/>
            <person name="Daugherty S."/>
            <person name="Mongodin E.F."/>
        </authorList>
    </citation>
    <scope>NUCLEOTIDE SEQUENCE [LARGE SCALE GENOMIC DNA]</scope>
    <source>
        <strain evidence="2">3998T(B)3</strain>
    </source>
</reference>
<proteinExistence type="predicted"/>
<dbReference type="AlphaFoldDB" id="A0A015U0J8"/>